<dbReference type="InterPro" id="IPR005110">
    <property type="entry name" value="MoeA_linker/N"/>
</dbReference>
<dbReference type="InterPro" id="IPR036425">
    <property type="entry name" value="MoaB/Mog-like_dom_sf"/>
</dbReference>
<name>A0ABS2DQ52_9BURK</name>
<dbReference type="InterPro" id="IPR001453">
    <property type="entry name" value="MoaB/Mog_dom"/>
</dbReference>
<dbReference type="Pfam" id="PF03454">
    <property type="entry name" value="MoeA_C"/>
    <property type="match status" value="1"/>
</dbReference>
<dbReference type="InterPro" id="IPR038987">
    <property type="entry name" value="MoeA-like"/>
</dbReference>
<evidence type="ECO:0000259" key="7">
    <source>
        <dbReference type="SMART" id="SM00852"/>
    </source>
</evidence>
<dbReference type="InterPro" id="IPR036688">
    <property type="entry name" value="MoeA_C_domain_IV_sf"/>
</dbReference>
<dbReference type="RefSeq" id="WP_205101934.1">
    <property type="nucleotide sequence ID" value="NZ_JACJJC010000003.1"/>
</dbReference>
<dbReference type="InterPro" id="IPR008284">
    <property type="entry name" value="MoCF_biosynth_CS"/>
</dbReference>
<dbReference type="Gene3D" id="2.40.340.10">
    <property type="entry name" value="MoeA, C-terminal, domain IV"/>
    <property type="match status" value="1"/>
</dbReference>
<evidence type="ECO:0000256" key="4">
    <source>
        <dbReference type="ARBA" id="ARBA00023150"/>
    </source>
</evidence>
<gene>
    <name evidence="8" type="ORF">H6A60_03010</name>
</gene>
<organism evidence="8 9">
    <name type="scientific">Sutterella massiliensis</name>
    <dbReference type="NCBI Taxonomy" id="1816689"/>
    <lineage>
        <taxon>Bacteria</taxon>
        <taxon>Pseudomonadati</taxon>
        <taxon>Pseudomonadota</taxon>
        <taxon>Betaproteobacteria</taxon>
        <taxon>Burkholderiales</taxon>
        <taxon>Sutterellaceae</taxon>
        <taxon>Sutterella</taxon>
    </lineage>
</organism>
<evidence type="ECO:0000256" key="3">
    <source>
        <dbReference type="ARBA" id="ARBA00010763"/>
    </source>
</evidence>
<sequence>MITYQEALERILAQARPIAETETIPLMYSTGRVLAEDIASPIDVPCWNNSQMDGYAVRAADLAQASEAHPVALPVSERITAGDVGEPLAVGTAARIFTGAPMPEGADSVVPQEETERAGDTVCFKRPSAPGKWVRVRGSDVAAGSIVMRKGERLTPASIGMVASIGRAYVTVYRKLRVGIFFSGNELVQPGEPLPPGGIYNSNRFMLRSLLVTLGFEAIDLGNVPDSLEATVRAFEHAAESADVIISTGGMSVGEEDHIKPAVERLGRLDVWRVSLKPGKPLAFGEVKGVPFVGLPGNPVSGFVVFLMLARPYLLRRSGLVDVDMRAQHVRADFEWTKVGEREEFVRVRRNDAGGLDIYRTQNSQVLSSCAWADGLVDIPAGAKIQKGDIVAYYPFCQFFA</sequence>
<comment type="pathway">
    <text evidence="2 6">Cofactor biosynthesis; molybdopterin biosynthesis.</text>
</comment>
<dbReference type="Pfam" id="PF00994">
    <property type="entry name" value="MoCF_biosynth"/>
    <property type="match status" value="1"/>
</dbReference>
<keyword evidence="6" id="KW-0808">Transferase</keyword>
<evidence type="ECO:0000256" key="5">
    <source>
        <dbReference type="ARBA" id="ARBA00047317"/>
    </source>
</evidence>
<proteinExistence type="inferred from homology"/>
<feature type="domain" description="MoaB/Mog" evidence="7">
    <location>
        <begin position="179"/>
        <end position="316"/>
    </location>
</feature>
<reference evidence="8 9" key="1">
    <citation type="journal article" date="2021" name="Sci. Rep.">
        <title>The distribution of antibiotic resistance genes in chicken gut microbiota commensals.</title>
        <authorList>
            <person name="Juricova H."/>
            <person name="Matiasovicova J."/>
            <person name="Kubasova T."/>
            <person name="Cejkova D."/>
            <person name="Rychlik I."/>
        </authorList>
    </citation>
    <scope>NUCLEOTIDE SEQUENCE [LARGE SCALE GENOMIC DNA]</scope>
    <source>
        <strain evidence="8 9">An829</strain>
    </source>
</reference>
<comment type="function">
    <text evidence="1 6">Catalyzes the insertion of molybdate into adenylated molybdopterin with the concomitant release of AMP.</text>
</comment>
<dbReference type="Pfam" id="PF03453">
    <property type="entry name" value="MoeA_N"/>
    <property type="match status" value="1"/>
</dbReference>
<dbReference type="Gene3D" id="2.170.190.11">
    <property type="entry name" value="Molybdopterin biosynthesis moea protein, domain 3"/>
    <property type="match status" value="1"/>
</dbReference>
<dbReference type="SMART" id="SM00852">
    <property type="entry name" value="MoCF_biosynth"/>
    <property type="match status" value="1"/>
</dbReference>
<evidence type="ECO:0000313" key="9">
    <source>
        <dbReference type="Proteomes" id="UP000715095"/>
    </source>
</evidence>
<dbReference type="NCBIfam" id="NF045515">
    <property type="entry name" value="Glp_gephyrin"/>
    <property type="match status" value="1"/>
</dbReference>
<evidence type="ECO:0000256" key="2">
    <source>
        <dbReference type="ARBA" id="ARBA00005046"/>
    </source>
</evidence>
<protein>
    <recommendedName>
        <fullName evidence="6">Molybdopterin molybdenumtransferase</fullName>
        <ecNumber evidence="6">2.10.1.1</ecNumber>
    </recommendedName>
</protein>
<dbReference type="InterPro" id="IPR036135">
    <property type="entry name" value="MoeA_linker/N_sf"/>
</dbReference>
<dbReference type="EMBL" id="JACJJC010000003">
    <property type="protein sequence ID" value="MBM6703466.1"/>
    <property type="molecule type" value="Genomic_DNA"/>
</dbReference>
<evidence type="ECO:0000256" key="1">
    <source>
        <dbReference type="ARBA" id="ARBA00002901"/>
    </source>
</evidence>
<comment type="similarity">
    <text evidence="3 6">Belongs to the MoeA family.</text>
</comment>
<keyword evidence="9" id="KW-1185">Reference proteome</keyword>
<comment type="caution">
    <text evidence="8">The sequence shown here is derived from an EMBL/GenBank/DDBJ whole genome shotgun (WGS) entry which is preliminary data.</text>
</comment>
<dbReference type="SUPFAM" id="SSF63882">
    <property type="entry name" value="MoeA N-terminal region -like"/>
    <property type="match status" value="1"/>
</dbReference>
<keyword evidence="6" id="KW-0460">Magnesium</keyword>
<dbReference type="NCBIfam" id="TIGR00177">
    <property type="entry name" value="molyb_syn"/>
    <property type="match status" value="1"/>
</dbReference>
<evidence type="ECO:0000313" key="8">
    <source>
        <dbReference type="EMBL" id="MBM6703466.1"/>
    </source>
</evidence>
<comment type="cofactor">
    <cofactor evidence="6">
        <name>Mg(2+)</name>
        <dbReference type="ChEBI" id="CHEBI:18420"/>
    </cofactor>
</comment>
<dbReference type="SUPFAM" id="SSF63867">
    <property type="entry name" value="MoeA C-terminal domain-like"/>
    <property type="match status" value="1"/>
</dbReference>
<comment type="catalytic activity">
    <reaction evidence="5">
        <text>adenylyl-molybdopterin + molybdate = Mo-molybdopterin + AMP + H(+)</text>
        <dbReference type="Rhea" id="RHEA:35047"/>
        <dbReference type="ChEBI" id="CHEBI:15378"/>
        <dbReference type="ChEBI" id="CHEBI:36264"/>
        <dbReference type="ChEBI" id="CHEBI:62727"/>
        <dbReference type="ChEBI" id="CHEBI:71302"/>
        <dbReference type="ChEBI" id="CHEBI:456215"/>
        <dbReference type="EC" id="2.10.1.1"/>
    </reaction>
</comment>
<keyword evidence="6" id="KW-0479">Metal-binding</keyword>
<dbReference type="SUPFAM" id="SSF53218">
    <property type="entry name" value="Molybdenum cofactor biosynthesis proteins"/>
    <property type="match status" value="1"/>
</dbReference>
<dbReference type="EC" id="2.10.1.1" evidence="6"/>
<dbReference type="Gene3D" id="3.90.105.10">
    <property type="entry name" value="Molybdopterin biosynthesis moea protein, domain 2"/>
    <property type="match status" value="1"/>
</dbReference>
<evidence type="ECO:0000256" key="6">
    <source>
        <dbReference type="RuleBase" id="RU365090"/>
    </source>
</evidence>
<dbReference type="InterPro" id="IPR005111">
    <property type="entry name" value="MoeA_C_domain_IV"/>
</dbReference>
<accession>A0ABS2DQ52</accession>
<dbReference type="Gene3D" id="3.40.980.10">
    <property type="entry name" value="MoaB/Mog-like domain"/>
    <property type="match status" value="1"/>
</dbReference>
<keyword evidence="6" id="KW-0500">Molybdenum</keyword>
<dbReference type="CDD" id="cd00887">
    <property type="entry name" value="MoeA"/>
    <property type="match status" value="1"/>
</dbReference>
<dbReference type="PROSITE" id="PS01079">
    <property type="entry name" value="MOCF_BIOSYNTHESIS_2"/>
    <property type="match status" value="1"/>
</dbReference>
<dbReference type="PANTHER" id="PTHR10192">
    <property type="entry name" value="MOLYBDOPTERIN BIOSYNTHESIS PROTEIN"/>
    <property type="match status" value="1"/>
</dbReference>
<dbReference type="Proteomes" id="UP000715095">
    <property type="component" value="Unassembled WGS sequence"/>
</dbReference>
<dbReference type="PANTHER" id="PTHR10192:SF5">
    <property type="entry name" value="GEPHYRIN"/>
    <property type="match status" value="1"/>
</dbReference>
<keyword evidence="4 6" id="KW-0501">Molybdenum cofactor biosynthesis</keyword>